<protein>
    <submittedName>
        <fullName evidence="9">ABC transporter permease</fullName>
    </submittedName>
</protein>
<dbReference type="InterPro" id="IPR000515">
    <property type="entry name" value="MetI-like"/>
</dbReference>
<dbReference type="Gene3D" id="1.10.3720.10">
    <property type="entry name" value="MetI-like"/>
    <property type="match status" value="1"/>
</dbReference>
<dbReference type="GO" id="GO:0005886">
    <property type="term" value="C:plasma membrane"/>
    <property type="evidence" value="ECO:0007669"/>
    <property type="project" value="UniProtKB-SubCell"/>
</dbReference>
<accession>A0A328AIY7</accession>
<feature type="transmembrane region" description="Helical" evidence="7">
    <location>
        <begin position="224"/>
        <end position="244"/>
    </location>
</feature>
<dbReference type="CDD" id="cd06261">
    <property type="entry name" value="TM_PBP2"/>
    <property type="match status" value="1"/>
</dbReference>
<dbReference type="Proteomes" id="UP000249254">
    <property type="component" value="Unassembled WGS sequence"/>
</dbReference>
<reference evidence="10" key="1">
    <citation type="submission" date="2018-05" db="EMBL/GenBank/DDBJ databases">
        <authorList>
            <person name="Li X."/>
        </authorList>
    </citation>
    <scope>NUCLEOTIDE SEQUENCE [LARGE SCALE GENOMIC DNA]</scope>
    <source>
        <strain evidence="10">LX32</strain>
    </source>
</reference>
<gene>
    <name evidence="9" type="ORF">DJ017_08075</name>
</gene>
<dbReference type="AlphaFoldDB" id="A0A328AIY7"/>
<keyword evidence="3" id="KW-1003">Cell membrane</keyword>
<evidence type="ECO:0000256" key="1">
    <source>
        <dbReference type="ARBA" id="ARBA00004651"/>
    </source>
</evidence>
<evidence type="ECO:0000256" key="6">
    <source>
        <dbReference type="ARBA" id="ARBA00023136"/>
    </source>
</evidence>
<keyword evidence="4 7" id="KW-0812">Transmembrane</keyword>
<dbReference type="Pfam" id="PF00528">
    <property type="entry name" value="BPD_transp_1"/>
    <property type="match status" value="1"/>
</dbReference>
<keyword evidence="5 7" id="KW-1133">Transmembrane helix</keyword>
<evidence type="ECO:0000256" key="2">
    <source>
        <dbReference type="ARBA" id="ARBA00022448"/>
    </source>
</evidence>
<keyword evidence="2 7" id="KW-0813">Transport</keyword>
<feature type="transmembrane region" description="Helical" evidence="7">
    <location>
        <begin position="183"/>
        <end position="204"/>
    </location>
</feature>
<organism evidence="9 10">
    <name type="scientific">Phenylobacterium soli</name>
    <dbReference type="NCBI Taxonomy" id="2170551"/>
    <lineage>
        <taxon>Bacteria</taxon>
        <taxon>Pseudomonadati</taxon>
        <taxon>Pseudomonadota</taxon>
        <taxon>Alphaproteobacteria</taxon>
        <taxon>Caulobacterales</taxon>
        <taxon>Caulobacteraceae</taxon>
        <taxon>Phenylobacterium</taxon>
    </lineage>
</organism>
<dbReference type="SUPFAM" id="SSF161098">
    <property type="entry name" value="MetI-like"/>
    <property type="match status" value="1"/>
</dbReference>
<dbReference type="EMBL" id="QFYQ01000001">
    <property type="protein sequence ID" value="RAK54481.1"/>
    <property type="molecule type" value="Genomic_DNA"/>
</dbReference>
<comment type="subcellular location">
    <subcellularLocation>
        <location evidence="1 7">Cell membrane</location>
        <topology evidence="1 7">Multi-pass membrane protein</topology>
    </subcellularLocation>
</comment>
<dbReference type="PROSITE" id="PS50928">
    <property type="entry name" value="ABC_TM1"/>
    <property type="match status" value="1"/>
</dbReference>
<feature type="transmembrane region" description="Helical" evidence="7">
    <location>
        <begin position="60"/>
        <end position="82"/>
    </location>
</feature>
<evidence type="ECO:0000313" key="10">
    <source>
        <dbReference type="Proteomes" id="UP000249254"/>
    </source>
</evidence>
<dbReference type="OrthoDB" id="9792509at2"/>
<dbReference type="GO" id="GO:0055085">
    <property type="term" value="P:transmembrane transport"/>
    <property type="evidence" value="ECO:0007669"/>
    <property type="project" value="InterPro"/>
</dbReference>
<evidence type="ECO:0000259" key="8">
    <source>
        <dbReference type="PROSITE" id="PS50928"/>
    </source>
</evidence>
<evidence type="ECO:0000313" key="9">
    <source>
        <dbReference type="EMBL" id="RAK54481.1"/>
    </source>
</evidence>
<keyword evidence="6 7" id="KW-0472">Membrane</keyword>
<dbReference type="RefSeq" id="WP_111528232.1">
    <property type="nucleotide sequence ID" value="NZ_JBHRSG010000004.1"/>
</dbReference>
<evidence type="ECO:0000256" key="3">
    <source>
        <dbReference type="ARBA" id="ARBA00022475"/>
    </source>
</evidence>
<dbReference type="InterPro" id="IPR035906">
    <property type="entry name" value="MetI-like_sf"/>
</dbReference>
<name>A0A328AIY7_9CAUL</name>
<sequence length="255" mass="26920">MRRIAEAIAPWALIALLLGGWEVACRALQVPPYFLPAPSQVAEALAANLPTLAAASWRTLSVALIALVVASLIAQALAVLVALSPILDRAIRPLASVIQVTPVVAIAPLFLIWAGLDHPGRALVALAVVVAFFPIFSGAVAGLRSADPDLERLFELYGASRWQRVTRLRLPSAVPFLLEGHKVGAGLAIIGAVVAEFGAGSGGVRGLAWQILDAGNKLQTDRMIAALVVLGLMGVVLHTLLEALQRAGLRWWRGR</sequence>
<dbReference type="PANTHER" id="PTHR30151:SF41">
    <property type="entry name" value="ABC TRANSPORTER PERMEASE PROTEIN"/>
    <property type="match status" value="1"/>
</dbReference>
<comment type="caution">
    <text evidence="9">The sequence shown here is derived from an EMBL/GenBank/DDBJ whole genome shotgun (WGS) entry which is preliminary data.</text>
</comment>
<evidence type="ECO:0000256" key="4">
    <source>
        <dbReference type="ARBA" id="ARBA00022692"/>
    </source>
</evidence>
<feature type="domain" description="ABC transmembrane type-1" evidence="8">
    <location>
        <begin position="56"/>
        <end position="241"/>
    </location>
</feature>
<feature type="transmembrane region" description="Helical" evidence="7">
    <location>
        <begin position="94"/>
        <end position="116"/>
    </location>
</feature>
<comment type="similarity">
    <text evidence="7">Belongs to the binding-protein-dependent transport system permease family.</text>
</comment>
<evidence type="ECO:0000256" key="7">
    <source>
        <dbReference type="RuleBase" id="RU363032"/>
    </source>
</evidence>
<proteinExistence type="inferred from homology"/>
<feature type="transmembrane region" description="Helical" evidence="7">
    <location>
        <begin position="122"/>
        <end position="143"/>
    </location>
</feature>
<dbReference type="PANTHER" id="PTHR30151">
    <property type="entry name" value="ALKANE SULFONATE ABC TRANSPORTER-RELATED, MEMBRANE SUBUNIT"/>
    <property type="match status" value="1"/>
</dbReference>
<evidence type="ECO:0000256" key="5">
    <source>
        <dbReference type="ARBA" id="ARBA00022989"/>
    </source>
</evidence>
<keyword evidence="10" id="KW-1185">Reference proteome</keyword>